<dbReference type="AlphaFoldDB" id="A0AAW2ZJI4"/>
<dbReference type="Proteomes" id="UP001431209">
    <property type="component" value="Unassembled WGS sequence"/>
</dbReference>
<proteinExistence type="predicted"/>
<evidence type="ECO:0000313" key="3">
    <source>
        <dbReference type="Proteomes" id="UP001431209"/>
    </source>
</evidence>
<dbReference type="EMBL" id="JAOPGA020001485">
    <property type="protein sequence ID" value="KAL0488871.1"/>
    <property type="molecule type" value="Genomic_DNA"/>
</dbReference>
<comment type="caution">
    <text evidence="2">The sequence shown here is derived from an EMBL/GenBank/DDBJ whole genome shotgun (WGS) entry which is preliminary data.</text>
</comment>
<gene>
    <name evidence="2" type="ORF">AKO1_013539</name>
</gene>
<organism evidence="2 3">
    <name type="scientific">Acrasis kona</name>
    <dbReference type="NCBI Taxonomy" id="1008807"/>
    <lineage>
        <taxon>Eukaryota</taxon>
        <taxon>Discoba</taxon>
        <taxon>Heterolobosea</taxon>
        <taxon>Tetramitia</taxon>
        <taxon>Eutetramitia</taxon>
        <taxon>Acrasidae</taxon>
        <taxon>Acrasis</taxon>
    </lineage>
</organism>
<reference evidence="2 3" key="1">
    <citation type="submission" date="2024-03" db="EMBL/GenBank/DDBJ databases">
        <title>The Acrasis kona genome and developmental transcriptomes reveal deep origins of eukaryotic multicellular pathways.</title>
        <authorList>
            <person name="Sheikh S."/>
            <person name="Fu C.-J."/>
            <person name="Brown M.W."/>
            <person name="Baldauf S.L."/>
        </authorList>
    </citation>
    <scope>NUCLEOTIDE SEQUENCE [LARGE SCALE GENOMIC DNA]</scope>
    <source>
        <strain evidence="2 3">ATCC MYA-3509</strain>
    </source>
</reference>
<evidence type="ECO:0000313" key="2">
    <source>
        <dbReference type="EMBL" id="KAL0488871.1"/>
    </source>
</evidence>
<accession>A0AAW2ZJI4</accession>
<keyword evidence="3" id="KW-1185">Reference proteome</keyword>
<sequence>MGLKSNLLVLGTLAATSYSYFNLHKDIYVSSRAVEKTISDVNRNFVKVIRQDDATQERLLKLEEKIKDQQQVIEALLENASRRQARKRSQEQKKSEESSSSAESTPVQNEVNQTSDTVPPTEQSDTPQQNNEQTTEITEQK</sequence>
<feature type="region of interest" description="Disordered" evidence="1">
    <location>
        <begin position="79"/>
        <end position="141"/>
    </location>
</feature>
<feature type="compositionally biased region" description="Polar residues" evidence="1">
    <location>
        <begin position="105"/>
        <end position="141"/>
    </location>
</feature>
<evidence type="ECO:0000256" key="1">
    <source>
        <dbReference type="SAM" id="MobiDB-lite"/>
    </source>
</evidence>
<feature type="compositionally biased region" description="Basic and acidic residues" evidence="1">
    <location>
        <begin position="88"/>
        <end position="97"/>
    </location>
</feature>
<protein>
    <submittedName>
        <fullName evidence="2">Sucrose-phosphate synthase</fullName>
    </submittedName>
</protein>
<name>A0AAW2ZJI4_9EUKA</name>